<dbReference type="InterPro" id="IPR027417">
    <property type="entry name" value="P-loop_NTPase"/>
</dbReference>
<dbReference type="PROSITE" id="PS51194">
    <property type="entry name" value="HELICASE_CTER"/>
    <property type="match status" value="1"/>
</dbReference>
<feature type="binding site" evidence="9">
    <location>
        <begin position="170"/>
        <end position="177"/>
    </location>
    <ligand>
        <name>ATP</name>
        <dbReference type="ChEBI" id="CHEBI:30616"/>
    </ligand>
</feature>
<comment type="caution">
    <text evidence="12">The sequence shown here is derived from an EMBL/GenBank/DDBJ whole genome shotgun (WGS) entry which is preliminary data.</text>
</comment>
<dbReference type="PANTHER" id="PTHR45766:SF6">
    <property type="entry name" value="SWI_SNF-RELATED MATRIX-ASSOCIATED ACTIN-DEPENDENT REGULATOR OF CHROMATIN SUBFAMILY A-LIKE PROTEIN 1"/>
    <property type="match status" value="1"/>
</dbReference>
<feature type="domain" description="Helicase ATP-binding" evidence="10">
    <location>
        <begin position="157"/>
        <end position="329"/>
    </location>
</feature>
<dbReference type="Gene3D" id="3.30.360.80">
    <property type="match status" value="1"/>
</dbReference>
<dbReference type="InterPro" id="IPR023949">
    <property type="entry name" value="Helicase_RapA"/>
</dbReference>
<feature type="domain" description="Helicase C-terminal" evidence="11">
    <location>
        <begin position="473"/>
        <end position="636"/>
    </location>
</feature>
<dbReference type="Proteomes" id="UP001431449">
    <property type="component" value="Unassembled WGS sequence"/>
</dbReference>
<dbReference type="PROSITE" id="PS51192">
    <property type="entry name" value="HELICASE_ATP_BIND_1"/>
    <property type="match status" value="1"/>
</dbReference>
<dbReference type="Pfam" id="PF00176">
    <property type="entry name" value="SNF2-rel_dom"/>
    <property type="match status" value="1"/>
</dbReference>
<reference evidence="12" key="1">
    <citation type="submission" date="2022-04" db="EMBL/GenBank/DDBJ databases">
        <title>Lysobacter sp. CAU 1642 isolated from sea sand.</title>
        <authorList>
            <person name="Kim W."/>
        </authorList>
    </citation>
    <scope>NUCLEOTIDE SEQUENCE</scope>
    <source>
        <strain evidence="12">CAU 1642</strain>
    </source>
</reference>
<name>A0ABT0GKC0_9GAMM</name>
<sequence length="955" mass="105484">MSPFVPGQRWFSTAEPELGLGTVMRVVARSVQIVFTGTGVVRQYAMTSAPLARANFRAGERIRIDGRELDVEEVAEAAGLLRYRGGSDWYEEGQLDAEQPVSKADSRLLGGRVDRNRAYEFRLESLRRRAQAQAHAGWGILGARIDLIPHQLRVAEIAAARRPPRLLLADEVGLGKTIEACLIVAQLLASGRASRTLILVPEALVHQWFVELLRRFNLRFAIFDEERCESMELGGDASNPFEDEQGVIAAIGWLAADDERREQLLEAGWDVLVVDEAHHLEWSPEEASPAYRLVEALAEKVPAVILLSATPEQLGRSGHFARLRLLDPARYASLETFLAESDQLISVSAAVESLLDGAAPDTAQREALAPLFSSDPESLARHLDDIDAASEERRALAVSRLVDELVDRHGVGRSMIRNRRAAVGGFPKRIKHLATLPAGEDRALLGRLLAEFLADVGVPGHAEPEHDYTRDPRLDWLLALLERIAPAKCLLLCRSRSKVQALEEALRLRSGLQVARFHEDMNLLQRDRNAAFFAQADGARLLIASEIGAEGRNFQFAQHLVLWDLPADPDMLEQRIGRLDRIGQRGHVQIHAAVVEGSPQQLLLSWFDEGLGAFEQVCADGRELLHEFGQDLIDLASLDADDEEQDAALAELVAATRARHAELSEAIQNGRDRLLEIASQRGAAKGRLLQALRLDDDLAHVDDYPLRLFEQFGVHNETIAPGVVLLDPEYLTLDAFEEFKDGPRQATLDRAQALARDDLLYLRPDHPMVLSAQELLLSAESGNAAFLVDDALPARTVVLEAVYVLECIADRALQVGRFLPPEPVVVAVDTRLQLREGFHPSTRSIERAADRLVDLQRLRKPIATLLPPMLKRAGEEATKLAGERAEQAAATADSLLGHEVERLAALARINPAVREDEIARLEAEREAVLAALPQARPRLDALRLVVSPDFLRLAS</sequence>
<keyword evidence="13" id="KW-1185">Reference proteome</keyword>
<keyword evidence="2 9" id="KW-0378">Hydrolase</keyword>
<evidence type="ECO:0000313" key="12">
    <source>
        <dbReference type="EMBL" id="MCK7594981.1"/>
    </source>
</evidence>
<dbReference type="InterPro" id="IPR038718">
    <property type="entry name" value="SNF2-like_sf"/>
</dbReference>
<keyword evidence="3 9" id="KW-0347">Helicase</keyword>
<dbReference type="HAMAP" id="MF_01821">
    <property type="entry name" value="Helicase_RapA"/>
    <property type="match status" value="1"/>
</dbReference>
<keyword evidence="4 9" id="KW-0067">ATP-binding</keyword>
<evidence type="ECO:0000256" key="4">
    <source>
        <dbReference type="ARBA" id="ARBA00022840"/>
    </source>
</evidence>
<dbReference type="Gene3D" id="6.10.140.2230">
    <property type="match status" value="1"/>
</dbReference>
<dbReference type="EMBL" id="JALNMH010000012">
    <property type="protein sequence ID" value="MCK7594981.1"/>
    <property type="molecule type" value="Genomic_DNA"/>
</dbReference>
<dbReference type="Pfam" id="PF18337">
    <property type="entry name" value="Tudor_RapA"/>
    <property type="match status" value="1"/>
</dbReference>
<dbReference type="PANTHER" id="PTHR45766">
    <property type="entry name" value="DNA ANNEALING HELICASE AND ENDONUCLEASE ZRANB3 FAMILY MEMBER"/>
    <property type="match status" value="1"/>
</dbReference>
<keyword evidence="6 9" id="KW-0238">DNA-binding</keyword>
<feature type="short sequence motif" description="DEAH box" evidence="9">
    <location>
        <begin position="275"/>
        <end position="278"/>
    </location>
</feature>
<dbReference type="InterPro" id="IPR057342">
    <property type="entry name" value="DEXDc_RapA"/>
</dbReference>
<dbReference type="NCBIfam" id="NF003426">
    <property type="entry name" value="PRK04914.1"/>
    <property type="match status" value="1"/>
</dbReference>
<keyword evidence="5 9" id="KW-0805">Transcription regulation</keyword>
<dbReference type="SMART" id="SM00487">
    <property type="entry name" value="DEXDc"/>
    <property type="match status" value="1"/>
</dbReference>
<evidence type="ECO:0000256" key="2">
    <source>
        <dbReference type="ARBA" id="ARBA00022801"/>
    </source>
</evidence>
<keyword evidence="7 9" id="KW-0010">Activator</keyword>
<dbReference type="Gene3D" id="3.40.50.10810">
    <property type="entry name" value="Tandem AAA-ATPase domain"/>
    <property type="match status" value="1"/>
</dbReference>
<comment type="similarity">
    <text evidence="9">Belongs to the SNF2/RAD54 helicase family. RapA subfamily.</text>
</comment>
<evidence type="ECO:0000256" key="7">
    <source>
        <dbReference type="ARBA" id="ARBA00023159"/>
    </source>
</evidence>
<dbReference type="Gene3D" id="2.30.30.140">
    <property type="match status" value="1"/>
</dbReference>
<dbReference type="Pfam" id="PF12137">
    <property type="entry name" value="RapA_C"/>
    <property type="match status" value="1"/>
</dbReference>
<dbReference type="SMART" id="SM00490">
    <property type="entry name" value="HELICc"/>
    <property type="match status" value="1"/>
</dbReference>
<evidence type="ECO:0000256" key="6">
    <source>
        <dbReference type="ARBA" id="ARBA00023125"/>
    </source>
</evidence>
<proteinExistence type="inferred from homology"/>
<accession>A0ABT0GKC0</accession>
<dbReference type="InterPro" id="IPR022737">
    <property type="entry name" value="RapA_C"/>
</dbReference>
<dbReference type="InterPro" id="IPR040765">
    <property type="entry name" value="Tudor_1_RapA"/>
</dbReference>
<evidence type="ECO:0000259" key="11">
    <source>
        <dbReference type="PROSITE" id="PS51194"/>
    </source>
</evidence>
<gene>
    <name evidence="9 12" type="primary">rapA</name>
    <name evidence="12" type="ORF">M0G41_15030</name>
</gene>
<keyword evidence="8 9" id="KW-0804">Transcription</keyword>
<evidence type="ECO:0000256" key="1">
    <source>
        <dbReference type="ARBA" id="ARBA00022741"/>
    </source>
</evidence>
<evidence type="ECO:0000313" key="13">
    <source>
        <dbReference type="Proteomes" id="UP001431449"/>
    </source>
</evidence>
<dbReference type="InterPro" id="IPR001650">
    <property type="entry name" value="Helicase_C-like"/>
</dbReference>
<dbReference type="InterPro" id="IPR040766">
    <property type="entry name" value="Tudor_2_RapA"/>
</dbReference>
<dbReference type="Gene3D" id="6.10.140.1500">
    <property type="match status" value="1"/>
</dbReference>
<dbReference type="InterPro" id="IPR014001">
    <property type="entry name" value="Helicase_ATP-bd"/>
</dbReference>
<dbReference type="EC" id="3.6.4.-" evidence="9"/>
<dbReference type="InterPro" id="IPR049730">
    <property type="entry name" value="SNF2/RAD54-like_C"/>
</dbReference>
<dbReference type="CDD" id="cd18793">
    <property type="entry name" value="SF2_C_SNF"/>
    <property type="match status" value="1"/>
</dbReference>
<evidence type="ECO:0000256" key="8">
    <source>
        <dbReference type="ARBA" id="ARBA00023163"/>
    </source>
</evidence>
<comment type="subunit">
    <text evidence="9">Interacts with the RNAP. Has a higher affinity for the core RNAP than for the holoenzyme. Its ATPase activity is stimulated by binding to RNAP.</text>
</comment>
<dbReference type="InterPro" id="IPR000330">
    <property type="entry name" value="SNF2_N"/>
</dbReference>
<dbReference type="RefSeq" id="WP_248210691.1">
    <property type="nucleotide sequence ID" value="NZ_JALNMH010000012.1"/>
</dbReference>
<protein>
    <recommendedName>
        <fullName evidence="9">RNA polymerase-associated protein RapA</fullName>
        <ecNumber evidence="9">3.6.4.-</ecNumber>
    </recommendedName>
    <alternativeName>
        <fullName evidence="9">ATP-dependent helicase HepA</fullName>
    </alternativeName>
</protein>
<keyword evidence="1 9" id="KW-0547">Nucleotide-binding</keyword>
<evidence type="ECO:0000256" key="5">
    <source>
        <dbReference type="ARBA" id="ARBA00023015"/>
    </source>
</evidence>
<evidence type="ECO:0000256" key="3">
    <source>
        <dbReference type="ARBA" id="ARBA00022806"/>
    </source>
</evidence>
<dbReference type="Pfam" id="PF18339">
    <property type="entry name" value="Tudor_1_RapA"/>
    <property type="match status" value="1"/>
</dbReference>
<dbReference type="Pfam" id="PF00271">
    <property type="entry name" value="Helicase_C"/>
    <property type="match status" value="1"/>
</dbReference>
<dbReference type="Gene3D" id="3.40.50.300">
    <property type="entry name" value="P-loop containing nucleotide triphosphate hydrolases"/>
    <property type="match status" value="1"/>
</dbReference>
<comment type="function">
    <text evidence="9">Transcription regulator that activates transcription by stimulating RNA polymerase (RNAP) recycling in case of stress conditions such as supercoiled DNA or high salt concentrations. Probably acts by releasing the RNAP, when it is trapped or immobilized on tightly supercoiled DNA. Does not activate transcription on linear DNA. Probably not involved in DNA repair.</text>
</comment>
<dbReference type="CDD" id="cd18011">
    <property type="entry name" value="DEXDc_RapA"/>
    <property type="match status" value="1"/>
</dbReference>
<dbReference type="SUPFAM" id="SSF52540">
    <property type="entry name" value="P-loop containing nucleoside triphosphate hydrolases"/>
    <property type="match status" value="2"/>
</dbReference>
<evidence type="ECO:0000256" key="9">
    <source>
        <dbReference type="HAMAP-Rule" id="MF_01821"/>
    </source>
</evidence>
<organism evidence="12 13">
    <name type="scientific">Pseudomarimonas salicorniae</name>
    <dbReference type="NCBI Taxonomy" id="2933270"/>
    <lineage>
        <taxon>Bacteria</taxon>
        <taxon>Pseudomonadati</taxon>
        <taxon>Pseudomonadota</taxon>
        <taxon>Gammaproteobacteria</taxon>
        <taxon>Lysobacterales</taxon>
        <taxon>Lysobacteraceae</taxon>
        <taxon>Pseudomarimonas</taxon>
    </lineage>
</organism>
<evidence type="ECO:0000259" key="10">
    <source>
        <dbReference type="PROSITE" id="PS51192"/>
    </source>
</evidence>